<evidence type="ECO:0000259" key="1">
    <source>
        <dbReference type="PROSITE" id="PS51781"/>
    </source>
</evidence>
<dbReference type="PROSITE" id="PS51781">
    <property type="entry name" value="SH3B"/>
    <property type="match status" value="1"/>
</dbReference>
<comment type="caution">
    <text evidence="2">The sequence shown here is derived from an EMBL/GenBank/DDBJ whole genome shotgun (WGS) entry which is preliminary data.</text>
</comment>
<proteinExistence type="predicted"/>
<feature type="domain" description="SH3b" evidence="1">
    <location>
        <begin position="21"/>
        <end position="84"/>
    </location>
</feature>
<name>A0A0F9KHA1_9ZZZZ</name>
<organism evidence="2">
    <name type="scientific">marine sediment metagenome</name>
    <dbReference type="NCBI Taxonomy" id="412755"/>
    <lineage>
        <taxon>unclassified sequences</taxon>
        <taxon>metagenomes</taxon>
        <taxon>ecological metagenomes</taxon>
    </lineage>
</organism>
<dbReference type="SMART" id="SM00287">
    <property type="entry name" value="SH3b"/>
    <property type="match status" value="2"/>
</dbReference>
<dbReference type="Pfam" id="PF08239">
    <property type="entry name" value="SH3_3"/>
    <property type="match status" value="1"/>
</dbReference>
<dbReference type="InterPro" id="IPR010466">
    <property type="entry name" value="DUF1058"/>
</dbReference>
<gene>
    <name evidence="2" type="ORF">LCGC14_1703640</name>
</gene>
<reference evidence="2" key="1">
    <citation type="journal article" date="2015" name="Nature">
        <title>Complex archaea that bridge the gap between prokaryotes and eukaryotes.</title>
        <authorList>
            <person name="Spang A."/>
            <person name="Saw J.H."/>
            <person name="Jorgensen S.L."/>
            <person name="Zaremba-Niedzwiedzka K."/>
            <person name="Martijn J."/>
            <person name="Lind A.E."/>
            <person name="van Eijk R."/>
            <person name="Schleper C."/>
            <person name="Guy L."/>
            <person name="Ettema T.J."/>
        </authorList>
    </citation>
    <scope>NUCLEOTIDE SEQUENCE</scope>
</reference>
<sequence>MRKTLTALLALVFVLALAPSASALCVKAPEANLRSGPGTKYEKLWEVFQYMPFTKLEKRGVWYKVKDFTGDVYWVFGKLVTERYKCAVVKGEKANIRVGPGTHYDQNDMSPALQYYSFRVLEVKGSWVKVKDEYNDEGWVYKPLLWIQ</sequence>
<dbReference type="InterPro" id="IPR003646">
    <property type="entry name" value="SH3-like_bac-type"/>
</dbReference>
<evidence type="ECO:0000313" key="2">
    <source>
        <dbReference type="EMBL" id="KKM14685.1"/>
    </source>
</evidence>
<protein>
    <recommendedName>
        <fullName evidence="1">SH3b domain-containing protein</fullName>
    </recommendedName>
</protein>
<dbReference type="AlphaFoldDB" id="A0A0F9KHA1"/>
<accession>A0A0F9KHA1</accession>
<dbReference type="Gene3D" id="2.30.30.40">
    <property type="entry name" value="SH3 Domains"/>
    <property type="match status" value="2"/>
</dbReference>
<dbReference type="EMBL" id="LAZR01015089">
    <property type="protein sequence ID" value="KKM14685.1"/>
    <property type="molecule type" value="Genomic_DNA"/>
</dbReference>
<dbReference type="Pfam" id="PF06347">
    <property type="entry name" value="SH3_4"/>
    <property type="match status" value="1"/>
</dbReference>